<dbReference type="Gene3D" id="4.10.1100.10">
    <property type="entry name" value="Transcription factor, SBP-box domain"/>
    <property type="match status" value="1"/>
</dbReference>
<dbReference type="AlphaFoldDB" id="A0A059A6W5"/>
<evidence type="ECO:0000256" key="7">
    <source>
        <dbReference type="ARBA" id="ARBA00023163"/>
    </source>
</evidence>
<dbReference type="InterPro" id="IPR036893">
    <property type="entry name" value="SBP_sf"/>
</dbReference>
<accession>A0A059A6W5</accession>
<evidence type="ECO:0000256" key="9">
    <source>
        <dbReference type="PROSITE-ProRule" id="PRU00470"/>
    </source>
</evidence>
<dbReference type="GO" id="GO:0001216">
    <property type="term" value="F:DNA-binding transcription activator activity"/>
    <property type="evidence" value="ECO:0000318"/>
    <property type="project" value="GO_Central"/>
</dbReference>
<dbReference type="SUPFAM" id="SSF103612">
    <property type="entry name" value="SBT domain"/>
    <property type="match status" value="1"/>
</dbReference>
<dbReference type="FunFam" id="4.10.1100.10:FF:000001">
    <property type="entry name" value="Squamosa promoter-binding-like protein 14"/>
    <property type="match status" value="1"/>
</dbReference>
<dbReference type="Gramene" id="KCW49104">
    <property type="protein sequence ID" value="KCW49104"/>
    <property type="gene ID" value="EUGRSUZ_K02708"/>
</dbReference>
<dbReference type="GO" id="GO:0008270">
    <property type="term" value="F:zinc ion binding"/>
    <property type="evidence" value="ECO:0007669"/>
    <property type="project" value="UniProtKB-KW"/>
</dbReference>
<evidence type="ECO:0000256" key="3">
    <source>
        <dbReference type="ARBA" id="ARBA00022771"/>
    </source>
</evidence>
<evidence type="ECO:0000256" key="8">
    <source>
        <dbReference type="ARBA" id="ARBA00023242"/>
    </source>
</evidence>
<dbReference type="PANTHER" id="PTHR31251">
    <property type="entry name" value="SQUAMOSA PROMOTER-BINDING-LIKE PROTEIN 4"/>
    <property type="match status" value="1"/>
</dbReference>
<dbReference type="STRING" id="71139.A0A059A6W5"/>
<keyword evidence="7" id="KW-0804">Transcription</keyword>
<feature type="domain" description="SBP-type" evidence="11">
    <location>
        <begin position="88"/>
        <end position="165"/>
    </location>
</feature>
<dbReference type="GO" id="GO:0000976">
    <property type="term" value="F:transcription cis-regulatory region binding"/>
    <property type="evidence" value="ECO:0000318"/>
    <property type="project" value="GO_Central"/>
</dbReference>
<dbReference type="SMR" id="A0A059A6W5"/>
<dbReference type="KEGG" id="egr:104426143"/>
<keyword evidence="5" id="KW-0805">Transcription regulation</keyword>
<dbReference type="Gramene" id="KCW49105">
    <property type="protein sequence ID" value="KCW49105"/>
    <property type="gene ID" value="EUGRSUZ_K02708"/>
</dbReference>
<evidence type="ECO:0000256" key="5">
    <source>
        <dbReference type="ARBA" id="ARBA00023015"/>
    </source>
</evidence>
<evidence type="ECO:0000256" key="1">
    <source>
        <dbReference type="ARBA" id="ARBA00004123"/>
    </source>
</evidence>
<dbReference type="Pfam" id="PF03110">
    <property type="entry name" value="SBP"/>
    <property type="match status" value="1"/>
</dbReference>
<keyword evidence="8" id="KW-0539">Nucleus</keyword>
<evidence type="ECO:0000256" key="2">
    <source>
        <dbReference type="ARBA" id="ARBA00022723"/>
    </source>
</evidence>
<gene>
    <name evidence="12" type="ORF">EUGRSUZ_K02708</name>
</gene>
<dbReference type="OMA" id="PEQNWQG"/>
<reference evidence="12" key="1">
    <citation type="submission" date="2013-07" db="EMBL/GenBank/DDBJ databases">
        <title>The genome of Eucalyptus grandis.</title>
        <authorList>
            <person name="Schmutz J."/>
            <person name="Hayes R."/>
            <person name="Myburg A."/>
            <person name="Tuskan G."/>
            <person name="Grattapaglia D."/>
            <person name="Rokhsar D.S."/>
        </authorList>
    </citation>
    <scope>NUCLEOTIDE SEQUENCE</scope>
    <source>
        <tissue evidence="12">Leaf extractions</tissue>
    </source>
</reference>
<dbReference type="InterPro" id="IPR044817">
    <property type="entry name" value="SBP-like"/>
</dbReference>
<feature type="region of interest" description="Disordered" evidence="10">
    <location>
        <begin position="63"/>
        <end position="83"/>
    </location>
</feature>
<feature type="region of interest" description="Disordered" evidence="10">
    <location>
        <begin position="301"/>
        <end position="363"/>
    </location>
</feature>
<evidence type="ECO:0000259" key="11">
    <source>
        <dbReference type="PROSITE" id="PS51141"/>
    </source>
</evidence>
<feature type="compositionally biased region" description="Polar residues" evidence="10">
    <location>
        <begin position="319"/>
        <end position="340"/>
    </location>
</feature>
<dbReference type="PANTHER" id="PTHR31251:SF207">
    <property type="entry name" value="SQUAMOSA PROMOTER-BINDING-LIKE PROTEIN 13A-RELATED"/>
    <property type="match status" value="1"/>
</dbReference>
<organism evidence="12">
    <name type="scientific">Eucalyptus grandis</name>
    <name type="common">Flooded gum</name>
    <dbReference type="NCBI Taxonomy" id="71139"/>
    <lineage>
        <taxon>Eukaryota</taxon>
        <taxon>Viridiplantae</taxon>
        <taxon>Streptophyta</taxon>
        <taxon>Embryophyta</taxon>
        <taxon>Tracheophyta</taxon>
        <taxon>Spermatophyta</taxon>
        <taxon>Magnoliopsida</taxon>
        <taxon>eudicotyledons</taxon>
        <taxon>Gunneridae</taxon>
        <taxon>Pentapetalae</taxon>
        <taxon>rosids</taxon>
        <taxon>malvids</taxon>
        <taxon>Myrtales</taxon>
        <taxon>Myrtaceae</taxon>
        <taxon>Myrtoideae</taxon>
        <taxon>Eucalypteae</taxon>
        <taxon>Eucalyptus</taxon>
    </lineage>
</organism>
<evidence type="ECO:0000256" key="6">
    <source>
        <dbReference type="ARBA" id="ARBA00023125"/>
    </source>
</evidence>
<feature type="region of interest" description="Disordered" evidence="10">
    <location>
        <begin position="155"/>
        <end position="175"/>
    </location>
</feature>
<evidence type="ECO:0000256" key="10">
    <source>
        <dbReference type="SAM" id="MobiDB-lite"/>
    </source>
</evidence>
<dbReference type="EMBL" id="KK198763">
    <property type="protein sequence ID" value="KCW49105.1"/>
    <property type="molecule type" value="Genomic_DNA"/>
</dbReference>
<dbReference type="OrthoDB" id="514967at2759"/>
<keyword evidence="3 9" id="KW-0863">Zinc-finger</keyword>
<dbReference type="GO" id="GO:0005634">
    <property type="term" value="C:nucleus"/>
    <property type="evidence" value="ECO:0000318"/>
    <property type="project" value="GO_Central"/>
</dbReference>
<name>A0A059A6W5_EUCGR</name>
<dbReference type="eggNOG" id="ENOG502QRGA">
    <property type="taxonomic scope" value="Eukaryota"/>
</dbReference>
<evidence type="ECO:0000313" key="12">
    <source>
        <dbReference type="EMBL" id="KCW49105.1"/>
    </source>
</evidence>
<proteinExistence type="predicted"/>
<dbReference type="EMBL" id="KK198763">
    <property type="protein sequence ID" value="KCW49104.1"/>
    <property type="molecule type" value="Genomic_DNA"/>
</dbReference>
<feature type="compositionally biased region" description="Polar residues" evidence="10">
    <location>
        <begin position="301"/>
        <end position="311"/>
    </location>
</feature>
<protein>
    <recommendedName>
        <fullName evidence="11">SBP-type domain-containing protein</fullName>
    </recommendedName>
</protein>
<keyword evidence="4" id="KW-0862">Zinc</keyword>
<dbReference type="PROSITE" id="PS51141">
    <property type="entry name" value="ZF_SBP"/>
    <property type="match status" value="1"/>
</dbReference>
<sequence>MDWNLKAPWDLTEFGQETLPGSHGADGPNSYGIPSAKGEFSVDLKLGQMSNTVNEPVNMWKDSGVSKMASSPSGSSKRARSASSGGQAVHCLVDGCNADLSNCREYHRRHKVCEVHSKTPEVTINGRKQRFCQQCSRFHSLEEFDEGKRSCRKRLDGHNRRRRKPQPDPLSRSADIFSSFRGPQLVPLSNSQVYPTTAVGNPTWAGVVNPEQEAALYARHQHLYGSSSSIYGGGKQIKFLQGNNPVLSSQMSAESSVCQQLPRTIVSSDSGGLGRNMFYDRLVSESDCALSLLSSPQMQTSGTNFSHLAHQNSHRGNHSSEPLDSVRISSGSGRNTNSQGLFHLGSEGRQRNEASQVIPFHWD</sequence>
<evidence type="ECO:0000256" key="4">
    <source>
        <dbReference type="ARBA" id="ARBA00022833"/>
    </source>
</evidence>
<keyword evidence="2" id="KW-0479">Metal-binding</keyword>
<comment type="subcellular location">
    <subcellularLocation>
        <location evidence="1">Nucleus</location>
    </subcellularLocation>
</comment>
<dbReference type="InterPro" id="IPR004333">
    <property type="entry name" value="SBP_dom"/>
</dbReference>
<keyword evidence="6" id="KW-0238">DNA-binding</keyword>